<sequence>MISTVDRSIVWKKYFEEGLNSLHEVAALFNRNSEHESDEEDNSQTPSDNYDEFDQSGEETEQQYLDSDGISCLMSITRSSLNSDTGDNEFNDKIKKEIDCFKVLINNVRSSSTVRFLERKYKENTNFV</sequence>
<proteinExistence type="predicted"/>
<feature type="compositionally biased region" description="Acidic residues" evidence="1">
    <location>
        <begin position="49"/>
        <end position="61"/>
    </location>
</feature>
<evidence type="ECO:0000256" key="1">
    <source>
        <dbReference type="SAM" id="MobiDB-lite"/>
    </source>
</evidence>
<organism evidence="2 3">
    <name type="scientific">Brachionus plicatilis</name>
    <name type="common">Marine rotifer</name>
    <name type="synonym">Brachionus muelleri</name>
    <dbReference type="NCBI Taxonomy" id="10195"/>
    <lineage>
        <taxon>Eukaryota</taxon>
        <taxon>Metazoa</taxon>
        <taxon>Spiralia</taxon>
        <taxon>Gnathifera</taxon>
        <taxon>Rotifera</taxon>
        <taxon>Eurotatoria</taxon>
        <taxon>Monogononta</taxon>
        <taxon>Pseudotrocha</taxon>
        <taxon>Ploima</taxon>
        <taxon>Brachionidae</taxon>
        <taxon>Brachionus</taxon>
    </lineage>
</organism>
<dbReference type="AlphaFoldDB" id="A0A3M7QWP4"/>
<dbReference type="EMBL" id="REGN01004932">
    <property type="protein sequence ID" value="RNA15514.1"/>
    <property type="molecule type" value="Genomic_DNA"/>
</dbReference>
<name>A0A3M7QWP4_BRAPC</name>
<gene>
    <name evidence="2" type="ORF">BpHYR1_037678</name>
</gene>
<dbReference type="Proteomes" id="UP000276133">
    <property type="component" value="Unassembled WGS sequence"/>
</dbReference>
<protein>
    <submittedName>
        <fullName evidence="2">Uncharacterized protein</fullName>
    </submittedName>
</protein>
<evidence type="ECO:0000313" key="2">
    <source>
        <dbReference type="EMBL" id="RNA15514.1"/>
    </source>
</evidence>
<feature type="region of interest" description="Disordered" evidence="1">
    <location>
        <begin position="31"/>
        <end position="61"/>
    </location>
</feature>
<evidence type="ECO:0000313" key="3">
    <source>
        <dbReference type="Proteomes" id="UP000276133"/>
    </source>
</evidence>
<keyword evidence="3" id="KW-1185">Reference proteome</keyword>
<accession>A0A3M7QWP4</accession>
<reference evidence="2 3" key="1">
    <citation type="journal article" date="2018" name="Sci. Rep.">
        <title>Genomic signatures of local adaptation to the degree of environmental predictability in rotifers.</title>
        <authorList>
            <person name="Franch-Gras L."/>
            <person name="Hahn C."/>
            <person name="Garcia-Roger E.M."/>
            <person name="Carmona M.J."/>
            <person name="Serra M."/>
            <person name="Gomez A."/>
        </authorList>
    </citation>
    <scope>NUCLEOTIDE SEQUENCE [LARGE SCALE GENOMIC DNA]</scope>
    <source>
        <strain evidence="2">HYR1</strain>
    </source>
</reference>
<comment type="caution">
    <text evidence="2">The sequence shown here is derived from an EMBL/GenBank/DDBJ whole genome shotgun (WGS) entry which is preliminary data.</text>
</comment>